<gene>
    <name evidence="3" type="primary">rlpA</name>
    <name evidence="6" type="ORF">SAMN04488505_103555</name>
</gene>
<dbReference type="AlphaFoldDB" id="A0A1H7W4H4"/>
<evidence type="ECO:0000256" key="2">
    <source>
        <dbReference type="ARBA" id="ARBA00023316"/>
    </source>
</evidence>
<dbReference type="InterPro" id="IPR034718">
    <property type="entry name" value="RlpA"/>
</dbReference>
<keyword evidence="6" id="KW-0449">Lipoprotein</keyword>
<evidence type="ECO:0000256" key="4">
    <source>
        <dbReference type="RuleBase" id="RU003495"/>
    </source>
</evidence>
<dbReference type="InterPro" id="IPR012997">
    <property type="entry name" value="RplA"/>
</dbReference>
<feature type="domain" description="RlpA-like protein double-psi beta-barrel" evidence="5">
    <location>
        <begin position="42"/>
        <end position="130"/>
    </location>
</feature>
<dbReference type="STRING" id="573321.SAMN04488505_103555"/>
<dbReference type="GO" id="GO:0000270">
    <property type="term" value="P:peptidoglycan metabolic process"/>
    <property type="evidence" value="ECO:0007669"/>
    <property type="project" value="UniProtKB-UniRule"/>
</dbReference>
<dbReference type="SUPFAM" id="SSF50685">
    <property type="entry name" value="Barwin-like endoglucanases"/>
    <property type="match status" value="1"/>
</dbReference>
<dbReference type="CDD" id="cd22268">
    <property type="entry name" value="DPBB_RlpA-like"/>
    <property type="match status" value="1"/>
</dbReference>
<evidence type="ECO:0000256" key="3">
    <source>
        <dbReference type="HAMAP-Rule" id="MF_02071"/>
    </source>
</evidence>
<dbReference type="PANTHER" id="PTHR34183">
    <property type="entry name" value="ENDOLYTIC PEPTIDOGLYCAN TRANSGLYCOSYLASE RLPA"/>
    <property type="match status" value="1"/>
</dbReference>
<evidence type="ECO:0000313" key="6">
    <source>
        <dbReference type="EMBL" id="SEM16400.1"/>
    </source>
</evidence>
<dbReference type="RefSeq" id="WP_089913550.1">
    <property type="nucleotide sequence ID" value="NZ_FOBB01000003.1"/>
</dbReference>
<evidence type="ECO:0000259" key="5">
    <source>
        <dbReference type="Pfam" id="PF03330"/>
    </source>
</evidence>
<proteinExistence type="inferred from homology"/>
<organism evidence="6 7">
    <name type="scientific">Chitinophaga rupis</name>
    <dbReference type="NCBI Taxonomy" id="573321"/>
    <lineage>
        <taxon>Bacteria</taxon>
        <taxon>Pseudomonadati</taxon>
        <taxon>Bacteroidota</taxon>
        <taxon>Chitinophagia</taxon>
        <taxon>Chitinophagales</taxon>
        <taxon>Chitinophagaceae</taxon>
        <taxon>Chitinophaga</taxon>
    </lineage>
</organism>
<protein>
    <recommendedName>
        <fullName evidence="3">Probable endolytic peptidoglycan transglycosylase RlpA</fullName>
        <ecNumber evidence="3">4.2.2.-</ecNumber>
    </recommendedName>
</protein>
<dbReference type="OrthoDB" id="9779128at2"/>
<dbReference type="GO" id="GO:0008932">
    <property type="term" value="F:lytic endotransglycosylase activity"/>
    <property type="evidence" value="ECO:0007669"/>
    <property type="project" value="UniProtKB-UniRule"/>
</dbReference>
<evidence type="ECO:0000313" key="7">
    <source>
        <dbReference type="Proteomes" id="UP000198984"/>
    </source>
</evidence>
<dbReference type="Gene3D" id="2.40.40.10">
    <property type="entry name" value="RlpA-like domain"/>
    <property type="match status" value="1"/>
</dbReference>
<dbReference type="Proteomes" id="UP000198984">
    <property type="component" value="Unassembled WGS sequence"/>
</dbReference>
<reference evidence="6 7" key="1">
    <citation type="submission" date="2016-10" db="EMBL/GenBank/DDBJ databases">
        <authorList>
            <person name="de Groot N.N."/>
        </authorList>
    </citation>
    <scope>NUCLEOTIDE SEQUENCE [LARGE SCALE GENOMIC DNA]</scope>
    <source>
        <strain evidence="6 7">DSM 21039</strain>
    </source>
</reference>
<keyword evidence="7" id="KW-1185">Reference proteome</keyword>
<accession>A0A1H7W4H4</accession>
<keyword evidence="2 3" id="KW-0961">Cell wall biogenesis/degradation</keyword>
<dbReference type="EMBL" id="FOBB01000003">
    <property type="protein sequence ID" value="SEM16400.1"/>
    <property type="molecule type" value="Genomic_DNA"/>
</dbReference>
<evidence type="ECO:0000256" key="1">
    <source>
        <dbReference type="ARBA" id="ARBA00023239"/>
    </source>
</evidence>
<keyword evidence="1 3" id="KW-0456">Lyase</keyword>
<dbReference type="HAMAP" id="MF_02071">
    <property type="entry name" value="RlpA"/>
    <property type="match status" value="1"/>
</dbReference>
<comment type="similarity">
    <text evidence="3 4">Belongs to the RlpA family.</text>
</comment>
<comment type="function">
    <text evidence="3">Lytic transglycosylase with a strong preference for naked glycan strands that lack stem peptides.</text>
</comment>
<dbReference type="InterPro" id="IPR009009">
    <property type="entry name" value="RlpA-like_DPBB"/>
</dbReference>
<dbReference type="GO" id="GO:0071555">
    <property type="term" value="P:cell wall organization"/>
    <property type="evidence" value="ECO:0007669"/>
    <property type="project" value="UniProtKB-KW"/>
</dbReference>
<dbReference type="Pfam" id="PF03330">
    <property type="entry name" value="DPBB_1"/>
    <property type="match status" value="1"/>
</dbReference>
<dbReference type="InterPro" id="IPR036908">
    <property type="entry name" value="RlpA-like_sf"/>
</dbReference>
<sequence length="133" mass="14733">MMKHIKTGFKILVVIAILTPPLWLGREKKRPVVVAKKSKSDMGTASYYADKFEGRKTANGEVFDNDSMTAAHNTLPLGTLVKVTNLSNGRSVIVKITDRLHATNSRIIDLTQTAARELGFLTRGLARVRVERV</sequence>
<dbReference type="NCBIfam" id="TIGR00413">
    <property type="entry name" value="rlpA"/>
    <property type="match status" value="1"/>
</dbReference>
<dbReference type="EC" id="4.2.2.-" evidence="3"/>
<name>A0A1H7W4H4_9BACT</name>
<dbReference type="PANTHER" id="PTHR34183:SF8">
    <property type="entry name" value="ENDOLYTIC PEPTIDOGLYCAN TRANSGLYCOSYLASE RLPA-RELATED"/>
    <property type="match status" value="1"/>
</dbReference>